<organism evidence="1 2">
    <name type="scientific">Streptococcus equinus</name>
    <name type="common">Streptococcus bovis</name>
    <dbReference type="NCBI Taxonomy" id="1335"/>
    <lineage>
        <taxon>Bacteria</taxon>
        <taxon>Bacillati</taxon>
        <taxon>Bacillota</taxon>
        <taxon>Bacilli</taxon>
        <taxon>Lactobacillales</taxon>
        <taxon>Streptococcaceae</taxon>
        <taxon>Streptococcus</taxon>
    </lineage>
</organism>
<dbReference type="Pfam" id="PF15597">
    <property type="entry name" value="Imm59"/>
    <property type="match status" value="1"/>
</dbReference>
<dbReference type="EMBL" id="FNJK01000004">
    <property type="protein sequence ID" value="SDO99189.1"/>
    <property type="molecule type" value="Genomic_DNA"/>
</dbReference>
<dbReference type="AlphaFoldDB" id="A0A1H0P2X5"/>
<evidence type="ECO:0000313" key="1">
    <source>
        <dbReference type="EMBL" id="SDO99189.1"/>
    </source>
</evidence>
<feature type="non-terminal residue" evidence="1">
    <location>
        <position position="49"/>
    </location>
</feature>
<name>A0A1H0P2X5_STREI</name>
<dbReference type="Proteomes" id="UP000183816">
    <property type="component" value="Unassembled WGS sequence"/>
</dbReference>
<reference evidence="1 2" key="1">
    <citation type="submission" date="2016-10" db="EMBL/GenBank/DDBJ databases">
        <authorList>
            <person name="de Groot N.N."/>
        </authorList>
    </citation>
    <scope>NUCLEOTIDE SEQUENCE [LARGE SCALE GENOMIC DNA]</scope>
    <source>
        <strain evidence="1 2">Sb04</strain>
    </source>
</reference>
<proteinExistence type="predicted"/>
<dbReference type="RefSeq" id="WP_419177413.1">
    <property type="nucleotide sequence ID" value="NZ_FNJK01000004.1"/>
</dbReference>
<gene>
    <name evidence="1" type="ORF">SAMN05216347_1041</name>
</gene>
<sequence>MPNLQIEKQEILEEIKKRNYQTLRYSIFEAGNPHEWETRIDYDKTKQVY</sequence>
<accession>A0A1H0P2X5</accession>
<protein>
    <submittedName>
        <fullName evidence="1">Immunity protein 59</fullName>
    </submittedName>
</protein>
<evidence type="ECO:0000313" key="2">
    <source>
        <dbReference type="Proteomes" id="UP000183816"/>
    </source>
</evidence>
<dbReference type="InterPro" id="IPR028954">
    <property type="entry name" value="Imm59"/>
</dbReference>